<gene>
    <name evidence="1" type="ORF">RRG08_002314</name>
</gene>
<dbReference type="Proteomes" id="UP001283361">
    <property type="component" value="Unassembled WGS sequence"/>
</dbReference>
<proteinExistence type="predicted"/>
<comment type="caution">
    <text evidence="1">The sequence shown here is derived from an EMBL/GenBank/DDBJ whole genome shotgun (WGS) entry which is preliminary data.</text>
</comment>
<reference evidence="1" key="1">
    <citation type="journal article" date="2023" name="G3 (Bethesda)">
        <title>A reference genome for the long-term kleptoplast-retaining sea slug Elysia crispata morphotype clarki.</title>
        <authorList>
            <person name="Eastman K.E."/>
            <person name="Pendleton A.L."/>
            <person name="Shaikh M.A."/>
            <person name="Suttiyut T."/>
            <person name="Ogas R."/>
            <person name="Tomko P."/>
            <person name="Gavelis G."/>
            <person name="Widhalm J.R."/>
            <person name="Wisecaver J.H."/>
        </authorList>
    </citation>
    <scope>NUCLEOTIDE SEQUENCE</scope>
    <source>
        <strain evidence="1">ECLA1</strain>
    </source>
</reference>
<accession>A0AAE1DE54</accession>
<protein>
    <submittedName>
        <fullName evidence="1">Uncharacterized protein</fullName>
    </submittedName>
</protein>
<dbReference type="AlphaFoldDB" id="A0AAE1DE54"/>
<keyword evidence="2" id="KW-1185">Reference proteome</keyword>
<name>A0AAE1DE54_9GAST</name>
<dbReference type="EMBL" id="JAWDGP010004263">
    <property type="protein sequence ID" value="KAK3766078.1"/>
    <property type="molecule type" value="Genomic_DNA"/>
</dbReference>
<sequence length="149" mass="16964">MMISGPLLRLSADEFVWTSWNNDIITPAGMQNDVILLANPTTGCFDAIASALVIHFLEVLSNANHIYPLQMAQRIESIMIDFFQMRRQFCDLDGTTMNGRYHNKDENYDKSGAHRRLVEDGADKRERIISSDLQAPYEGNFCNCTRVTE</sequence>
<organism evidence="1 2">
    <name type="scientific">Elysia crispata</name>
    <name type="common">lettuce slug</name>
    <dbReference type="NCBI Taxonomy" id="231223"/>
    <lineage>
        <taxon>Eukaryota</taxon>
        <taxon>Metazoa</taxon>
        <taxon>Spiralia</taxon>
        <taxon>Lophotrochozoa</taxon>
        <taxon>Mollusca</taxon>
        <taxon>Gastropoda</taxon>
        <taxon>Heterobranchia</taxon>
        <taxon>Euthyneura</taxon>
        <taxon>Panpulmonata</taxon>
        <taxon>Sacoglossa</taxon>
        <taxon>Placobranchoidea</taxon>
        <taxon>Plakobranchidae</taxon>
        <taxon>Elysia</taxon>
    </lineage>
</organism>
<evidence type="ECO:0000313" key="1">
    <source>
        <dbReference type="EMBL" id="KAK3766078.1"/>
    </source>
</evidence>
<evidence type="ECO:0000313" key="2">
    <source>
        <dbReference type="Proteomes" id="UP001283361"/>
    </source>
</evidence>